<dbReference type="PANTHER" id="PTHR30435:SF19">
    <property type="entry name" value="FLAGELLAR BASAL-BODY ROD PROTEIN FLGG"/>
    <property type="match status" value="1"/>
</dbReference>
<proteinExistence type="inferred from homology"/>
<dbReference type="Proteomes" id="UP000621560">
    <property type="component" value="Unassembled WGS sequence"/>
</dbReference>
<organism evidence="5 6">
    <name type="scientific">Paenibacillus sabuli</name>
    <dbReference type="NCBI Taxonomy" id="2772509"/>
    <lineage>
        <taxon>Bacteria</taxon>
        <taxon>Bacillati</taxon>
        <taxon>Bacillota</taxon>
        <taxon>Bacilli</taxon>
        <taxon>Bacillales</taxon>
        <taxon>Paenibacillaceae</taxon>
        <taxon>Paenibacillus</taxon>
    </lineage>
</organism>
<dbReference type="InterPro" id="IPR037925">
    <property type="entry name" value="FlgE/F/G-like"/>
</dbReference>
<evidence type="ECO:0000259" key="4">
    <source>
        <dbReference type="Pfam" id="PF22692"/>
    </source>
</evidence>
<evidence type="ECO:0000313" key="6">
    <source>
        <dbReference type="Proteomes" id="UP000621560"/>
    </source>
</evidence>
<dbReference type="InterPro" id="IPR010930">
    <property type="entry name" value="Flg_bb/hook_C_dom"/>
</dbReference>
<feature type="domain" description="Flagellar basal body rod protein N-terminal" evidence="2">
    <location>
        <begin position="5"/>
        <end position="35"/>
    </location>
</feature>
<evidence type="ECO:0000259" key="2">
    <source>
        <dbReference type="Pfam" id="PF00460"/>
    </source>
</evidence>
<feature type="domain" description="Flagellar basal-body/hook protein C-terminal" evidence="3">
    <location>
        <begin position="239"/>
        <end position="283"/>
    </location>
</feature>
<dbReference type="Pfam" id="PF22692">
    <property type="entry name" value="LlgE_F_G_D1"/>
    <property type="match status" value="1"/>
</dbReference>
<dbReference type="PANTHER" id="PTHR30435">
    <property type="entry name" value="FLAGELLAR PROTEIN"/>
    <property type="match status" value="1"/>
</dbReference>
<dbReference type="Pfam" id="PF00460">
    <property type="entry name" value="Flg_bb_rod"/>
    <property type="match status" value="1"/>
</dbReference>
<dbReference type="InterPro" id="IPR053967">
    <property type="entry name" value="LlgE_F_G-like_D1"/>
</dbReference>
<dbReference type="GO" id="GO:0071978">
    <property type="term" value="P:bacterial-type flagellum-dependent swarming motility"/>
    <property type="evidence" value="ECO:0007669"/>
    <property type="project" value="TreeGrafter"/>
</dbReference>
<keyword evidence="5" id="KW-0966">Cell projection</keyword>
<reference evidence="5" key="1">
    <citation type="submission" date="2020-09" db="EMBL/GenBank/DDBJ databases">
        <title>A novel bacterium of genus Paenibacillus, isolated from South China Sea.</title>
        <authorList>
            <person name="Huang H."/>
            <person name="Mo K."/>
            <person name="Hu Y."/>
        </authorList>
    </citation>
    <scope>NUCLEOTIDE SEQUENCE</scope>
    <source>
        <strain evidence="5">IB182496</strain>
    </source>
</reference>
<dbReference type="AlphaFoldDB" id="A0A927GRP2"/>
<dbReference type="SUPFAM" id="SSF117143">
    <property type="entry name" value="Flagellar hook protein flgE"/>
    <property type="match status" value="1"/>
</dbReference>
<accession>A0A927GRP2</accession>
<sequence>MLRGLYTAAAGMVTQQRRHDTVTNNVSNLNTPGFKQVNAVARSFPDMLISIMATENSPQRPIGVVNTGVFAEESLSMHLQGDVKETGRNFDFALLSDIEVPGMAFDASGKAVDANGEVTFQPQAFFTLQNDEGEIRYTRDGNFTLDEAGSLVTADGSSVLGVDGAPIQFAPDALPDKLRMTADQRFIDETTGADTGVQLLITRVDNPNALVREGNSKFRVEGEDALAQPLPAGERVEVRQGFLELSNVDTTQSMIDLMAAARAYEANQKMVQYYDASLEKAVNEVGRVM</sequence>
<dbReference type="PROSITE" id="PS00588">
    <property type="entry name" value="FLAGELLA_BB_ROD"/>
    <property type="match status" value="1"/>
</dbReference>
<dbReference type="InterPro" id="IPR019776">
    <property type="entry name" value="Flagellar_basal_body_rod_CS"/>
</dbReference>
<evidence type="ECO:0000256" key="1">
    <source>
        <dbReference type="ARBA" id="ARBA00009677"/>
    </source>
</evidence>
<feature type="domain" description="Flagellar hook protein FlgE/F/G-like D1" evidence="4">
    <location>
        <begin position="123"/>
        <end position="170"/>
    </location>
</feature>
<comment type="similarity">
    <text evidence="1">Belongs to the flagella basal body rod proteins family.</text>
</comment>
<keyword evidence="5" id="KW-0969">Cilium</keyword>
<dbReference type="GO" id="GO:0009288">
    <property type="term" value="C:bacterial-type flagellum"/>
    <property type="evidence" value="ECO:0007669"/>
    <property type="project" value="TreeGrafter"/>
</dbReference>
<gene>
    <name evidence="5" type="ORF">IDH44_11735</name>
</gene>
<evidence type="ECO:0000313" key="5">
    <source>
        <dbReference type="EMBL" id="MBD2845864.1"/>
    </source>
</evidence>
<keyword evidence="6" id="KW-1185">Reference proteome</keyword>
<name>A0A927GRP2_9BACL</name>
<comment type="caution">
    <text evidence="5">The sequence shown here is derived from an EMBL/GenBank/DDBJ whole genome shotgun (WGS) entry which is preliminary data.</text>
</comment>
<dbReference type="RefSeq" id="WP_190917847.1">
    <property type="nucleotide sequence ID" value="NZ_JACXIZ010000019.1"/>
</dbReference>
<keyword evidence="5" id="KW-0282">Flagellum</keyword>
<evidence type="ECO:0000259" key="3">
    <source>
        <dbReference type="Pfam" id="PF06429"/>
    </source>
</evidence>
<dbReference type="InterPro" id="IPR001444">
    <property type="entry name" value="Flag_bb_rod_N"/>
</dbReference>
<dbReference type="Pfam" id="PF06429">
    <property type="entry name" value="Flg_bbr_C"/>
    <property type="match status" value="1"/>
</dbReference>
<protein>
    <submittedName>
        <fullName evidence="5">Flagellar hook-basal body protein</fullName>
    </submittedName>
</protein>
<dbReference type="EMBL" id="JACXIZ010000019">
    <property type="protein sequence ID" value="MBD2845864.1"/>
    <property type="molecule type" value="Genomic_DNA"/>
</dbReference>